<evidence type="ECO:0000313" key="3">
    <source>
        <dbReference type="Proteomes" id="UP000285146"/>
    </source>
</evidence>
<evidence type="ECO:0000256" key="1">
    <source>
        <dbReference type="SAM" id="MobiDB-lite"/>
    </source>
</evidence>
<feature type="compositionally biased region" description="Polar residues" evidence="1">
    <location>
        <begin position="1"/>
        <end position="13"/>
    </location>
</feature>
<protein>
    <recommendedName>
        <fullName evidence="4">Coenzyme Q-binding protein COQ10 START domain-containing protein</fullName>
    </recommendedName>
</protein>
<dbReference type="InParanoid" id="A0A423XCB4"/>
<dbReference type="CDD" id="cd07822">
    <property type="entry name" value="SRPBCC_4"/>
    <property type="match status" value="1"/>
</dbReference>
<dbReference type="InterPro" id="IPR023393">
    <property type="entry name" value="START-like_dom_sf"/>
</dbReference>
<proteinExistence type="predicted"/>
<dbReference type="EMBL" id="LKEB01000018">
    <property type="protein sequence ID" value="ROW13672.1"/>
    <property type="molecule type" value="Genomic_DNA"/>
</dbReference>
<dbReference type="AlphaFoldDB" id="A0A423XCB4"/>
<evidence type="ECO:0008006" key="4">
    <source>
        <dbReference type="Google" id="ProtNLM"/>
    </source>
</evidence>
<reference evidence="2 3" key="1">
    <citation type="submission" date="2015-09" db="EMBL/GenBank/DDBJ databases">
        <title>Host preference determinants of Valsa canker pathogens revealed by comparative genomics.</title>
        <authorList>
            <person name="Yin Z."/>
            <person name="Huang L."/>
        </authorList>
    </citation>
    <scope>NUCLEOTIDE SEQUENCE [LARGE SCALE GENOMIC DNA]</scope>
    <source>
        <strain evidence="2 3">SXYLt</strain>
    </source>
</reference>
<accession>A0A423XCB4</accession>
<dbReference type="PANTHER" id="PTHR36166">
    <property type="entry name" value="CHROMOSOME 9, WHOLE GENOME SHOTGUN SEQUENCE"/>
    <property type="match status" value="1"/>
</dbReference>
<dbReference type="SUPFAM" id="SSF55961">
    <property type="entry name" value="Bet v1-like"/>
    <property type="match status" value="1"/>
</dbReference>
<dbReference type="Pfam" id="PF10604">
    <property type="entry name" value="Polyketide_cyc2"/>
    <property type="match status" value="1"/>
</dbReference>
<dbReference type="Proteomes" id="UP000285146">
    <property type="component" value="Unassembled WGS sequence"/>
</dbReference>
<comment type="caution">
    <text evidence="2">The sequence shown here is derived from an EMBL/GenBank/DDBJ whole genome shotgun (WGS) entry which is preliminary data.</text>
</comment>
<dbReference type="PANTHER" id="PTHR36166:SF1">
    <property type="entry name" value="SRPBCC DOMAIN-CONTAINING PROTEIN"/>
    <property type="match status" value="1"/>
</dbReference>
<dbReference type="InterPro" id="IPR019587">
    <property type="entry name" value="Polyketide_cyclase/dehydratase"/>
</dbReference>
<evidence type="ECO:0000313" key="2">
    <source>
        <dbReference type="EMBL" id="ROW13672.1"/>
    </source>
</evidence>
<gene>
    <name evidence="2" type="ORF">VPNG_04580</name>
</gene>
<name>A0A423XCB4_9PEZI</name>
<keyword evidence="3" id="KW-1185">Reference proteome</keyword>
<dbReference type="Gene3D" id="3.30.530.20">
    <property type="match status" value="1"/>
</dbReference>
<feature type="region of interest" description="Disordered" evidence="1">
    <location>
        <begin position="1"/>
        <end position="20"/>
    </location>
</feature>
<organism evidence="2 3">
    <name type="scientific">Cytospora leucostoma</name>
    <dbReference type="NCBI Taxonomy" id="1230097"/>
    <lineage>
        <taxon>Eukaryota</taxon>
        <taxon>Fungi</taxon>
        <taxon>Dikarya</taxon>
        <taxon>Ascomycota</taxon>
        <taxon>Pezizomycotina</taxon>
        <taxon>Sordariomycetes</taxon>
        <taxon>Sordariomycetidae</taxon>
        <taxon>Diaporthales</taxon>
        <taxon>Cytosporaceae</taxon>
        <taxon>Cytospora</taxon>
    </lineage>
</organism>
<sequence>MASTKAANFTTSTPPVPRDCNGSIAPQPIATPTYGPGGSFTIRCSTNISAPPDAVFAVLTDYSRWPEWNRFVRKATVNPDDLPSQGDNTDATTIRKDMRLTFDVHMDPLDPESSPRKEHMFVTTLEPYEAVKGAEGKGWRIAWKSTGYPSLALRSERVQEFVDDGNGNTEYTCWETMYGPLAPVVKWTVGSKLETAFQCWNEDLKKQAEEGVTT</sequence>
<dbReference type="OrthoDB" id="509124at2759"/>